<dbReference type="Proteomes" id="UP000250043">
    <property type="component" value="Unassembled WGS sequence"/>
</dbReference>
<keyword evidence="2" id="KW-1185">Reference proteome</keyword>
<dbReference type="AlphaFoldDB" id="A0A8E2DT14"/>
<accession>A0A8E2DT14</accession>
<name>A0A8E2DT14_9APHY</name>
<proteinExistence type="predicted"/>
<sequence>MLHARERKCVIAPLAASSSPASGYDLGDAGMPHAAPPRRTQQFIMRRASLHAYAPAERVASAAREIQAHRPGTAGPGTRLCARMRRRSGGAYVMRVLVAPGSRVLRFASDATPFATRV</sequence>
<protein>
    <submittedName>
        <fullName evidence="1">Uncharacterized protein</fullName>
    </submittedName>
</protein>
<reference evidence="1 2" key="1">
    <citation type="submission" date="2016-07" db="EMBL/GenBank/DDBJ databases">
        <title>Draft genome of the white-rot fungus Obba rivulosa 3A-2.</title>
        <authorList>
            <consortium name="DOE Joint Genome Institute"/>
            <person name="Miettinen O."/>
            <person name="Riley R."/>
            <person name="Acob R."/>
            <person name="Barry K."/>
            <person name="Cullen D."/>
            <person name="De Vries R."/>
            <person name="Hainaut M."/>
            <person name="Hatakka A."/>
            <person name="Henrissat B."/>
            <person name="Hilden K."/>
            <person name="Kuo R."/>
            <person name="Labutti K."/>
            <person name="Lipzen A."/>
            <person name="Makela M.R."/>
            <person name="Sandor L."/>
            <person name="Spatafora J.W."/>
            <person name="Grigoriev I.V."/>
            <person name="Hibbett D.S."/>
        </authorList>
    </citation>
    <scope>NUCLEOTIDE SEQUENCE [LARGE SCALE GENOMIC DNA]</scope>
    <source>
        <strain evidence="1 2">3A-2</strain>
    </source>
</reference>
<evidence type="ECO:0000313" key="1">
    <source>
        <dbReference type="EMBL" id="OCH95127.1"/>
    </source>
</evidence>
<organism evidence="1 2">
    <name type="scientific">Obba rivulosa</name>
    <dbReference type="NCBI Taxonomy" id="1052685"/>
    <lineage>
        <taxon>Eukaryota</taxon>
        <taxon>Fungi</taxon>
        <taxon>Dikarya</taxon>
        <taxon>Basidiomycota</taxon>
        <taxon>Agaricomycotina</taxon>
        <taxon>Agaricomycetes</taxon>
        <taxon>Polyporales</taxon>
        <taxon>Gelatoporiaceae</taxon>
        <taxon>Obba</taxon>
    </lineage>
</organism>
<evidence type="ECO:0000313" key="2">
    <source>
        <dbReference type="Proteomes" id="UP000250043"/>
    </source>
</evidence>
<dbReference type="EMBL" id="KV722338">
    <property type="protein sequence ID" value="OCH95127.1"/>
    <property type="molecule type" value="Genomic_DNA"/>
</dbReference>
<gene>
    <name evidence="1" type="ORF">OBBRIDRAFT_643779</name>
</gene>